<evidence type="ECO:0000256" key="1">
    <source>
        <dbReference type="SAM" id="Phobius"/>
    </source>
</evidence>
<evidence type="ECO:0000313" key="2">
    <source>
        <dbReference type="EMBL" id="KIY23072.1"/>
    </source>
</evidence>
<dbReference type="GO" id="GO:0140359">
    <property type="term" value="F:ABC-type transporter activity"/>
    <property type="evidence" value="ECO:0007669"/>
    <property type="project" value="InterPro"/>
</dbReference>
<dbReference type="OrthoDB" id="72437at2"/>
<dbReference type="EMBL" id="JXIQ01000026">
    <property type="protein sequence ID" value="KIY23072.1"/>
    <property type="molecule type" value="Genomic_DNA"/>
</dbReference>
<dbReference type="PANTHER" id="PTHR43471:SF3">
    <property type="entry name" value="ABC TRANSPORTER PERMEASE PROTEIN NATB"/>
    <property type="match status" value="1"/>
</dbReference>
<dbReference type="AlphaFoldDB" id="A0A0D6ZBZ8"/>
<accession>A0A0D6ZBZ8</accession>
<keyword evidence="3" id="KW-1185">Reference proteome</keyword>
<dbReference type="RefSeq" id="WP_044391660.1">
    <property type="nucleotide sequence ID" value="NZ_JXIQ01000026.1"/>
</dbReference>
<dbReference type="Pfam" id="PF12679">
    <property type="entry name" value="ABC2_membrane_2"/>
    <property type="match status" value="1"/>
</dbReference>
<gene>
    <name evidence="2" type="ORF">UB32_04735</name>
</gene>
<proteinExistence type="predicted"/>
<protein>
    <recommendedName>
        <fullName evidence="4">ABC transporter permease</fullName>
    </recommendedName>
</protein>
<comment type="caution">
    <text evidence="2">The sequence shown here is derived from an EMBL/GenBank/DDBJ whole genome shotgun (WGS) entry which is preliminary data.</text>
</comment>
<dbReference type="PATRIC" id="fig|285983.3.peg.3453"/>
<feature type="transmembrane region" description="Helical" evidence="1">
    <location>
        <begin position="132"/>
        <end position="152"/>
    </location>
</feature>
<evidence type="ECO:0008006" key="4">
    <source>
        <dbReference type="Google" id="ProtNLM"/>
    </source>
</evidence>
<feature type="transmembrane region" description="Helical" evidence="1">
    <location>
        <begin position="164"/>
        <end position="181"/>
    </location>
</feature>
<dbReference type="Proteomes" id="UP000032512">
    <property type="component" value="Unassembled WGS sequence"/>
</dbReference>
<keyword evidence="1" id="KW-1133">Transmembrane helix</keyword>
<reference evidence="2 3" key="1">
    <citation type="submission" date="2015-01" db="EMBL/GenBank/DDBJ databases">
        <title>Draft genome sequences of the supercritical CO2 tolerant bacteria Bacillus subterraneus MITOT1 and Bacillus cereus MIT0214.</title>
        <authorList>
            <person name="Peet K.C."/>
            <person name="Thompson J.R."/>
        </authorList>
    </citation>
    <scope>NUCLEOTIDE SEQUENCE [LARGE SCALE GENOMIC DNA]</scope>
    <source>
        <strain evidence="2 3">MITOT1</strain>
    </source>
</reference>
<feature type="transmembrane region" description="Helical" evidence="1">
    <location>
        <begin position="57"/>
        <end position="76"/>
    </location>
</feature>
<feature type="transmembrane region" description="Helical" evidence="1">
    <location>
        <begin position="20"/>
        <end position="37"/>
    </location>
</feature>
<dbReference type="PANTHER" id="PTHR43471">
    <property type="entry name" value="ABC TRANSPORTER PERMEASE"/>
    <property type="match status" value="1"/>
</dbReference>
<feature type="transmembrane region" description="Helical" evidence="1">
    <location>
        <begin position="97"/>
        <end position="120"/>
    </location>
</feature>
<name>A0A0D6ZBZ8_9BACI</name>
<feature type="transmembrane region" description="Helical" evidence="1">
    <location>
        <begin position="215"/>
        <end position="241"/>
    </location>
</feature>
<keyword evidence="1" id="KW-0812">Transmembrane</keyword>
<sequence length="251" mass="27691">MSSLIKKEIREHVFSRKGVWIFFAIAILFSGLTYSFVSVKELSLLAQVEVNMTFMKALIGISILVSIILGSTMVSGEREQGTLESLLLTPLSKVEIILSKVIGILVFWLIISAISLPYFYALTYGTNMLPTILAYLYLIGLPLVISFSLLSLAFSTWISSSKNATLLSIILFLVTAIPMFLSTTMKKSGFAHVIDLSSPVSASMLTLKDWLVNKLSFLTIFLDSLPVLGFLVISIICLFYASKKMDFLGGE</sequence>
<keyword evidence="1" id="KW-0472">Membrane</keyword>
<dbReference type="GO" id="GO:0005886">
    <property type="term" value="C:plasma membrane"/>
    <property type="evidence" value="ECO:0007669"/>
    <property type="project" value="UniProtKB-SubCell"/>
</dbReference>
<evidence type="ECO:0000313" key="3">
    <source>
        <dbReference type="Proteomes" id="UP000032512"/>
    </source>
</evidence>
<organism evidence="2 3">
    <name type="scientific">Mesobacillus subterraneus</name>
    <dbReference type="NCBI Taxonomy" id="285983"/>
    <lineage>
        <taxon>Bacteria</taxon>
        <taxon>Bacillati</taxon>
        <taxon>Bacillota</taxon>
        <taxon>Bacilli</taxon>
        <taxon>Bacillales</taxon>
        <taxon>Bacillaceae</taxon>
        <taxon>Mesobacillus</taxon>
    </lineage>
</organism>